<evidence type="ECO:0000313" key="3">
    <source>
        <dbReference type="Proteomes" id="UP000800097"/>
    </source>
</evidence>
<dbReference type="GO" id="GO:0003676">
    <property type="term" value="F:nucleic acid binding"/>
    <property type="evidence" value="ECO:0007669"/>
    <property type="project" value="InterPro"/>
</dbReference>
<name>A0A6A6JKP2_WESOR</name>
<dbReference type="Gene3D" id="3.30.420.10">
    <property type="entry name" value="Ribonuclease H-like superfamily/Ribonuclease H"/>
    <property type="match status" value="1"/>
</dbReference>
<gene>
    <name evidence="2" type="ORF">EI97DRAFT_433351</name>
</gene>
<evidence type="ECO:0000259" key="1">
    <source>
        <dbReference type="Pfam" id="PF13358"/>
    </source>
</evidence>
<dbReference type="Pfam" id="PF13358">
    <property type="entry name" value="DDE_3"/>
    <property type="match status" value="1"/>
</dbReference>
<dbReference type="OrthoDB" id="3755005at2759"/>
<accession>A0A6A6JKP2</accession>
<organism evidence="2 3">
    <name type="scientific">Westerdykella ornata</name>
    <dbReference type="NCBI Taxonomy" id="318751"/>
    <lineage>
        <taxon>Eukaryota</taxon>
        <taxon>Fungi</taxon>
        <taxon>Dikarya</taxon>
        <taxon>Ascomycota</taxon>
        <taxon>Pezizomycotina</taxon>
        <taxon>Dothideomycetes</taxon>
        <taxon>Pleosporomycetidae</taxon>
        <taxon>Pleosporales</taxon>
        <taxon>Sporormiaceae</taxon>
        <taxon>Westerdykella</taxon>
    </lineage>
</organism>
<evidence type="ECO:0000313" key="2">
    <source>
        <dbReference type="EMBL" id="KAF2276518.1"/>
    </source>
</evidence>
<feature type="domain" description="Tc1-like transposase DDE" evidence="1">
    <location>
        <begin position="8"/>
        <end position="116"/>
    </location>
</feature>
<reference evidence="2" key="1">
    <citation type="journal article" date="2020" name="Stud. Mycol.">
        <title>101 Dothideomycetes genomes: a test case for predicting lifestyles and emergence of pathogens.</title>
        <authorList>
            <person name="Haridas S."/>
            <person name="Albert R."/>
            <person name="Binder M."/>
            <person name="Bloem J."/>
            <person name="Labutti K."/>
            <person name="Salamov A."/>
            <person name="Andreopoulos B."/>
            <person name="Baker S."/>
            <person name="Barry K."/>
            <person name="Bills G."/>
            <person name="Bluhm B."/>
            <person name="Cannon C."/>
            <person name="Castanera R."/>
            <person name="Culley D."/>
            <person name="Daum C."/>
            <person name="Ezra D."/>
            <person name="Gonzalez J."/>
            <person name="Henrissat B."/>
            <person name="Kuo A."/>
            <person name="Liang C."/>
            <person name="Lipzen A."/>
            <person name="Lutzoni F."/>
            <person name="Magnuson J."/>
            <person name="Mondo S."/>
            <person name="Nolan M."/>
            <person name="Ohm R."/>
            <person name="Pangilinan J."/>
            <person name="Park H.-J."/>
            <person name="Ramirez L."/>
            <person name="Alfaro M."/>
            <person name="Sun H."/>
            <person name="Tritt A."/>
            <person name="Yoshinaga Y."/>
            <person name="Zwiers L.-H."/>
            <person name="Turgeon B."/>
            <person name="Goodwin S."/>
            <person name="Spatafora J."/>
            <person name="Crous P."/>
            <person name="Grigoriev I."/>
        </authorList>
    </citation>
    <scope>NUCLEOTIDE SEQUENCE</scope>
    <source>
        <strain evidence="2">CBS 379.55</strain>
    </source>
</reference>
<proteinExistence type="predicted"/>
<dbReference type="InterPro" id="IPR036397">
    <property type="entry name" value="RNaseH_sf"/>
</dbReference>
<dbReference type="PANTHER" id="PTHR46564:SF1">
    <property type="entry name" value="TRANSPOSASE"/>
    <property type="match status" value="1"/>
</dbReference>
<sequence length="125" mass="14157">MRRYAAEDIIFLDESIFNEKTGWRHMAYGPVGTTTRYTQDISRGSTWAILPAYTITGYLPGCTAIKEGYFNHEDFIAYLEETLLPSLRVIYGPKALVIVLDNVSIHTNDEVRNQTTTQSSSLLEC</sequence>
<protein>
    <recommendedName>
        <fullName evidence="1">Tc1-like transposase DDE domain-containing protein</fullName>
    </recommendedName>
</protein>
<dbReference type="GeneID" id="54551549"/>
<dbReference type="EMBL" id="ML986493">
    <property type="protein sequence ID" value="KAF2276518.1"/>
    <property type="molecule type" value="Genomic_DNA"/>
</dbReference>
<dbReference type="Proteomes" id="UP000800097">
    <property type="component" value="Unassembled WGS sequence"/>
</dbReference>
<dbReference type="InterPro" id="IPR038717">
    <property type="entry name" value="Tc1-like_DDE_dom"/>
</dbReference>
<keyword evidence="3" id="KW-1185">Reference proteome</keyword>
<dbReference type="RefSeq" id="XP_033654057.1">
    <property type="nucleotide sequence ID" value="XM_033798374.1"/>
</dbReference>
<dbReference type="PANTHER" id="PTHR46564">
    <property type="entry name" value="TRANSPOSASE"/>
    <property type="match status" value="1"/>
</dbReference>
<dbReference type="AlphaFoldDB" id="A0A6A6JKP2"/>